<dbReference type="Pfam" id="PF00441">
    <property type="entry name" value="Acyl-CoA_dh_1"/>
    <property type="match status" value="1"/>
</dbReference>
<reference evidence="9" key="1">
    <citation type="submission" date="2020-05" db="EMBL/GenBank/DDBJ databases">
        <authorList>
            <person name="Chiriac C."/>
            <person name="Salcher M."/>
            <person name="Ghai R."/>
            <person name="Kavagutti S V."/>
        </authorList>
    </citation>
    <scope>NUCLEOTIDE SEQUENCE</scope>
</reference>
<dbReference type="InterPro" id="IPR006091">
    <property type="entry name" value="Acyl-CoA_Oxase/DH_mid-dom"/>
</dbReference>
<dbReference type="InterPro" id="IPR052161">
    <property type="entry name" value="Mycobact_Acyl-CoA_DH"/>
</dbReference>
<keyword evidence="3" id="KW-0285">Flavoprotein</keyword>
<dbReference type="InterPro" id="IPR037069">
    <property type="entry name" value="AcylCoA_DH/ox_N_sf"/>
</dbReference>
<gene>
    <name evidence="9" type="ORF">UFOPK1722_01970</name>
</gene>
<protein>
    <submittedName>
        <fullName evidence="9">Unannotated protein</fullName>
    </submittedName>
</protein>
<dbReference type="Pfam" id="PF02770">
    <property type="entry name" value="Acyl-CoA_dh_M"/>
    <property type="match status" value="1"/>
</dbReference>
<evidence type="ECO:0000256" key="3">
    <source>
        <dbReference type="ARBA" id="ARBA00022630"/>
    </source>
</evidence>
<dbReference type="Pfam" id="PF02771">
    <property type="entry name" value="Acyl-CoA_dh_N"/>
    <property type="match status" value="1"/>
</dbReference>
<feature type="domain" description="Acyl-CoA oxidase/dehydrogenase middle" evidence="7">
    <location>
        <begin position="132"/>
        <end position="221"/>
    </location>
</feature>
<feature type="domain" description="Acyl-CoA dehydrogenase/oxidase C-terminal" evidence="6">
    <location>
        <begin position="238"/>
        <end position="383"/>
    </location>
</feature>
<organism evidence="9">
    <name type="scientific">freshwater metagenome</name>
    <dbReference type="NCBI Taxonomy" id="449393"/>
    <lineage>
        <taxon>unclassified sequences</taxon>
        <taxon>metagenomes</taxon>
        <taxon>ecological metagenomes</taxon>
    </lineage>
</organism>
<evidence type="ECO:0000256" key="5">
    <source>
        <dbReference type="ARBA" id="ARBA00023002"/>
    </source>
</evidence>
<dbReference type="SUPFAM" id="SSF47203">
    <property type="entry name" value="Acyl-CoA dehydrogenase C-terminal domain-like"/>
    <property type="match status" value="1"/>
</dbReference>
<keyword evidence="4" id="KW-0274">FAD</keyword>
<evidence type="ECO:0000256" key="2">
    <source>
        <dbReference type="ARBA" id="ARBA00009347"/>
    </source>
</evidence>
<evidence type="ECO:0000259" key="8">
    <source>
        <dbReference type="Pfam" id="PF02771"/>
    </source>
</evidence>
<dbReference type="SUPFAM" id="SSF56645">
    <property type="entry name" value="Acyl-CoA dehydrogenase NM domain-like"/>
    <property type="match status" value="1"/>
</dbReference>
<dbReference type="InterPro" id="IPR009100">
    <property type="entry name" value="AcylCoA_DH/oxidase_NM_dom_sf"/>
</dbReference>
<dbReference type="GO" id="GO:0050660">
    <property type="term" value="F:flavin adenine dinucleotide binding"/>
    <property type="evidence" value="ECO:0007669"/>
    <property type="project" value="InterPro"/>
</dbReference>
<dbReference type="EMBL" id="CAEZTS010000251">
    <property type="protein sequence ID" value="CAB4597062.1"/>
    <property type="molecule type" value="Genomic_DNA"/>
</dbReference>
<dbReference type="Gene3D" id="1.10.540.10">
    <property type="entry name" value="Acyl-CoA dehydrogenase/oxidase, N-terminal domain"/>
    <property type="match status" value="1"/>
</dbReference>
<dbReference type="GO" id="GO:0016627">
    <property type="term" value="F:oxidoreductase activity, acting on the CH-CH group of donors"/>
    <property type="evidence" value="ECO:0007669"/>
    <property type="project" value="InterPro"/>
</dbReference>
<evidence type="ECO:0000313" key="9">
    <source>
        <dbReference type="EMBL" id="CAB4597062.1"/>
    </source>
</evidence>
<dbReference type="FunFam" id="2.40.110.10:FF:000011">
    <property type="entry name" value="Acyl-CoA dehydrogenase FadE34"/>
    <property type="match status" value="1"/>
</dbReference>
<dbReference type="InterPro" id="IPR046373">
    <property type="entry name" value="Acyl-CoA_Oxase/DH_mid-dom_sf"/>
</dbReference>
<evidence type="ECO:0000256" key="4">
    <source>
        <dbReference type="ARBA" id="ARBA00022827"/>
    </source>
</evidence>
<dbReference type="PANTHER" id="PTHR43292:SF4">
    <property type="entry name" value="ACYL-COA DEHYDROGENASE FADE34"/>
    <property type="match status" value="1"/>
</dbReference>
<dbReference type="InterPro" id="IPR009075">
    <property type="entry name" value="AcylCo_DH/oxidase_C"/>
</dbReference>
<dbReference type="InterPro" id="IPR013786">
    <property type="entry name" value="AcylCoA_DH/ox_N"/>
</dbReference>
<sequence>MHIGDTPEEAAYRGEARAWLEAHATLKSEAHPGESVDHTRDLAGHVQACRDWQRVMFDHGWAGITWPAQYGGKGASAIQAAIFNEEMAQFDVAVGTFAVSIGMVGPTLIAHGTPEQQQKHLAPILKGEEVWCQLFSEPGSGSDLASLGTRAVRDGDDWVVSGQKVWTSLGQYADYAILLARTDGDQPKHAGITYFILDMKSPGIEVRPITQITGVQHFNETFLTDVRIPDANVVGGVNEGWKVAQTTLANERNFIGSGGSWSASDLVDLAQRRGLAHDPHVRQRLAEAVSRQETLKYLGFRMRTAMSQKRMPGPEMLTLKLAFANHWRLSAETAIGILGADAMLWGDDATEENQWGQHLLSQFAIRIGGGTDEIQHNIIAERGLGLPREPMPDKDLPWRSLNRVG</sequence>
<dbReference type="Gene3D" id="1.20.140.10">
    <property type="entry name" value="Butyryl-CoA Dehydrogenase, subunit A, domain 3"/>
    <property type="match status" value="1"/>
</dbReference>
<evidence type="ECO:0000256" key="1">
    <source>
        <dbReference type="ARBA" id="ARBA00001974"/>
    </source>
</evidence>
<name>A0A6J6G6Q3_9ZZZZ</name>
<dbReference type="PANTHER" id="PTHR43292">
    <property type="entry name" value="ACYL-COA DEHYDROGENASE"/>
    <property type="match status" value="1"/>
</dbReference>
<evidence type="ECO:0000259" key="6">
    <source>
        <dbReference type="Pfam" id="PF00441"/>
    </source>
</evidence>
<dbReference type="Gene3D" id="2.40.110.10">
    <property type="entry name" value="Butyryl-CoA Dehydrogenase, subunit A, domain 2"/>
    <property type="match status" value="1"/>
</dbReference>
<evidence type="ECO:0000259" key="7">
    <source>
        <dbReference type="Pfam" id="PF02770"/>
    </source>
</evidence>
<accession>A0A6J6G6Q3</accession>
<dbReference type="GO" id="GO:0005886">
    <property type="term" value="C:plasma membrane"/>
    <property type="evidence" value="ECO:0007669"/>
    <property type="project" value="TreeGrafter"/>
</dbReference>
<dbReference type="AlphaFoldDB" id="A0A6J6G6Q3"/>
<keyword evidence="5" id="KW-0560">Oxidoreductase</keyword>
<dbReference type="InterPro" id="IPR036250">
    <property type="entry name" value="AcylCo_DH-like_C"/>
</dbReference>
<feature type="domain" description="Acyl-CoA dehydrogenase/oxidase N-terminal" evidence="8">
    <location>
        <begin position="8"/>
        <end position="128"/>
    </location>
</feature>
<comment type="cofactor">
    <cofactor evidence="1">
        <name>FAD</name>
        <dbReference type="ChEBI" id="CHEBI:57692"/>
    </cofactor>
</comment>
<comment type="similarity">
    <text evidence="2">Belongs to the acyl-CoA dehydrogenase family.</text>
</comment>
<proteinExistence type="inferred from homology"/>